<protein>
    <submittedName>
        <fullName evidence="1">Uncharacterized protein</fullName>
    </submittedName>
</protein>
<proteinExistence type="predicted"/>
<evidence type="ECO:0000313" key="1">
    <source>
        <dbReference type="EMBL" id="JAD18901.1"/>
    </source>
</evidence>
<name>A0A0A8XYE9_ARUDO</name>
<dbReference type="AlphaFoldDB" id="A0A0A8XYE9"/>
<reference evidence="1" key="2">
    <citation type="journal article" date="2015" name="Data Brief">
        <title>Shoot transcriptome of the giant reed, Arundo donax.</title>
        <authorList>
            <person name="Barrero R.A."/>
            <person name="Guerrero F.D."/>
            <person name="Moolhuijzen P."/>
            <person name="Goolsby J.A."/>
            <person name="Tidwell J."/>
            <person name="Bellgard S.E."/>
            <person name="Bellgard M.I."/>
        </authorList>
    </citation>
    <scope>NUCLEOTIDE SEQUENCE</scope>
    <source>
        <tissue evidence="1">Shoot tissue taken approximately 20 cm above the soil surface</tissue>
    </source>
</reference>
<accession>A0A0A8XYE9</accession>
<sequence length="19" mass="2383">MHKQSSRIFFKNMRKENNS</sequence>
<organism evidence="1">
    <name type="scientific">Arundo donax</name>
    <name type="common">Giant reed</name>
    <name type="synonym">Donax arundinaceus</name>
    <dbReference type="NCBI Taxonomy" id="35708"/>
    <lineage>
        <taxon>Eukaryota</taxon>
        <taxon>Viridiplantae</taxon>
        <taxon>Streptophyta</taxon>
        <taxon>Embryophyta</taxon>
        <taxon>Tracheophyta</taxon>
        <taxon>Spermatophyta</taxon>
        <taxon>Magnoliopsida</taxon>
        <taxon>Liliopsida</taxon>
        <taxon>Poales</taxon>
        <taxon>Poaceae</taxon>
        <taxon>PACMAD clade</taxon>
        <taxon>Arundinoideae</taxon>
        <taxon>Arundineae</taxon>
        <taxon>Arundo</taxon>
    </lineage>
</organism>
<reference evidence="1" key="1">
    <citation type="submission" date="2014-09" db="EMBL/GenBank/DDBJ databases">
        <authorList>
            <person name="Magalhaes I.L.F."/>
            <person name="Oliveira U."/>
            <person name="Santos F.R."/>
            <person name="Vidigal T.H.D.A."/>
            <person name="Brescovit A.D."/>
            <person name="Santos A.J."/>
        </authorList>
    </citation>
    <scope>NUCLEOTIDE SEQUENCE</scope>
    <source>
        <tissue evidence="1">Shoot tissue taken approximately 20 cm above the soil surface</tissue>
    </source>
</reference>
<dbReference type="EMBL" id="GBRH01278994">
    <property type="protein sequence ID" value="JAD18901.1"/>
    <property type="molecule type" value="Transcribed_RNA"/>
</dbReference>